<sequence length="461" mass="49618">MDEANGILSFVAGRALRLLANYSGKRFNGLQMAAHANRRVLSSGMRRRLQQFGIAYQVVRHHTEQWEDGFFEALEQELVGAFPGRRSSKPVCAPRFSRNVTQRSGLVRTALNRDAAPFAMPQVEPLAAVPVIIEQAKFQYDSQLIVYQGLVESQNSFIAALQDISDSYSHAHKASETDSGEPSEDIASERSSGSAAASCCPSPRAVVDSGHPEIVAITAKLDAVPNLIDRRIHSALSEIVPSVTKSLGGSMGDVVSNILGATLPGAIEAAIAPRMDQMLDSVASRFSEYSARAASSAGTPQRGGDGAELEGVEQMVKDVVASQLEVLKTQFLELTARVEALGATRELEKRPPATGLACSADRARSPVLPMCQYGRQCKRSDCIFRHPEGQATAASARVHGGRPATSHGRPQLITPNARPIDYGRFDDIVDAAEAEEVHDFIMAGLFGDPMETELPPEPDDD</sequence>
<reference evidence="2" key="1">
    <citation type="submission" date="2023-10" db="EMBL/GenBank/DDBJ databases">
        <authorList>
            <person name="Chen Y."/>
            <person name="Shah S."/>
            <person name="Dougan E. K."/>
            <person name="Thang M."/>
            <person name="Chan C."/>
        </authorList>
    </citation>
    <scope>NUCLEOTIDE SEQUENCE [LARGE SCALE GENOMIC DNA]</scope>
</reference>
<evidence type="ECO:0000313" key="2">
    <source>
        <dbReference type="EMBL" id="CAK0792610.1"/>
    </source>
</evidence>
<accession>A0ABN9PI24</accession>
<dbReference type="EMBL" id="CAUYUJ010000797">
    <property type="protein sequence ID" value="CAK0792610.1"/>
    <property type="molecule type" value="Genomic_DNA"/>
</dbReference>
<organism evidence="2 3">
    <name type="scientific">Prorocentrum cordatum</name>
    <dbReference type="NCBI Taxonomy" id="2364126"/>
    <lineage>
        <taxon>Eukaryota</taxon>
        <taxon>Sar</taxon>
        <taxon>Alveolata</taxon>
        <taxon>Dinophyceae</taxon>
        <taxon>Prorocentrales</taxon>
        <taxon>Prorocentraceae</taxon>
        <taxon>Prorocentrum</taxon>
    </lineage>
</organism>
<evidence type="ECO:0000256" key="1">
    <source>
        <dbReference type="SAM" id="MobiDB-lite"/>
    </source>
</evidence>
<name>A0ABN9PI24_9DINO</name>
<evidence type="ECO:0000313" key="3">
    <source>
        <dbReference type="Proteomes" id="UP001189429"/>
    </source>
</evidence>
<keyword evidence="3" id="KW-1185">Reference proteome</keyword>
<proteinExistence type="predicted"/>
<protein>
    <recommendedName>
        <fullName evidence="4">C3H1-type domain-containing protein</fullName>
    </recommendedName>
</protein>
<feature type="region of interest" description="Disordered" evidence="1">
    <location>
        <begin position="395"/>
        <end position="417"/>
    </location>
</feature>
<feature type="region of interest" description="Disordered" evidence="1">
    <location>
        <begin position="171"/>
        <end position="204"/>
    </location>
</feature>
<dbReference type="Proteomes" id="UP001189429">
    <property type="component" value="Unassembled WGS sequence"/>
</dbReference>
<evidence type="ECO:0008006" key="4">
    <source>
        <dbReference type="Google" id="ProtNLM"/>
    </source>
</evidence>
<gene>
    <name evidence="2" type="ORF">PCOR1329_LOCUS3139</name>
</gene>
<comment type="caution">
    <text evidence="2">The sequence shown here is derived from an EMBL/GenBank/DDBJ whole genome shotgun (WGS) entry which is preliminary data.</text>
</comment>
<feature type="compositionally biased region" description="Low complexity" evidence="1">
    <location>
        <begin position="189"/>
        <end position="204"/>
    </location>
</feature>